<sequence length="187" mass="20675">MEDDQNHTPDELPSPAKTAVGTHHPVYRGVRKRRWGRWVSEIRQPRMKSRIWLGSFPTPEMAAKAYDVAALSLRGRKAVLNFPDEAHLLPLPSSSAPKDIQAAAAAAAAAASNSAMMSSRMDGCDDDDFWMEIELPSLVMVDNSVSPAAAAAQEIVEEEEEEGEPWDCSLWSWNDSMFPFPSDLISF</sequence>
<evidence type="ECO:0000256" key="1">
    <source>
        <dbReference type="ARBA" id="ARBA00004123"/>
    </source>
</evidence>
<dbReference type="GO" id="GO:0003700">
    <property type="term" value="F:DNA-binding transcription factor activity"/>
    <property type="evidence" value="ECO:0007669"/>
    <property type="project" value="InterPro"/>
</dbReference>
<dbReference type="InterPro" id="IPR016177">
    <property type="entry name" value="DNA-bd_dom_sf"/>
</dbReference>
<keyword evidence="4" id="KW-0010">Activator</keyword>
<dbReference type="FunFam" id="3.30.730.10:FF:000001">
    <property type="entry name" value="Ethylene-responsive transcription factor 2"/>
    <property type="match status" value="1"/>
</dbReference>
<evidence type="ECO:0000256" key="7">
    <source>
        <dbReference type="ARBA" id="ARBA00024343"/>
    </source>
</evidence>
<feature type="compositionally biased region" description="Basic and acidic residues" evidence="8">
    <location>
        <begin position="1"/>
        <end position="10"/>
    </location>
</feature>
<dbReference type="GO" id="GO:0005634">
    <property type="term" value="C:nucleus"/>
    <property type="evidence" value="ECO:0007669"/>
    <property type="project" value="UniProtKB-SubCell"/>
</dbReference>
<keyword evidence="6" id="KW-0539">Nucleus</keyword>
<dbReference type="PROSITE" id="PS51032">
    <property type="entry name" value="AP2_ERF"/>
    <property type="match status" value="1"/>
</dbReference>
<comment type="caution">
    <text evidence="10">The sequence shown here is derived from an EMBL/GenBank/DDBJ whole genome shotgun (WGS) entry which is preliminary data.</text>
</comment>
<dbReference type="SMART" id="SM00380">
    <property type="entry name" value="AP2"/>
    <property type="match status" value="1"/>
</dbReference>
<dbReference type="EMBL" id="JAUJYO010000020">
    <property type="protein sequence ID" value="KAK1285963.1"/>
    <property type="molecule type" value="Genomic_DNA"/>
</dbReference>
<evidence type="ECO:0000313" key="11">
    <source>
        <dbReference type="Proteomes" id="UP001180020"/>
    </source>
</evidence>
<dbReference type="InterPro" id="IPR001471">
    <property type="entry name" value="AP2/ERF_dom"/>
</dbReference>
<comment type="similarity">
    <text evidence="7">Belongs to the AP2/ERF transcription factor family. ERF subfamily.</text>
</comment>
<evidence type="ECO:0000313" key="10">
    <source>
        <dbReference type="EMBL" id="KAK1285963.1"/>
    </source>
</evidence>
<name>A0AAV9CCE4_ACOCL</name>
<accession>A0AAV9CCE4</accession>
<comment type="subcellular location">
    <subcellularLocation>
        <location evidence="1">Nucleus</location>
    </subcellularLocation>
</comment>
<organism evidence="10 11">
    <name type="scientific">Acorus calamus</name>
    <name type="common">Sweet flag</name>
    <dbReference type="NCBI Taxonomy" id="4465"/>
    <lineage>
        <taxon>Eukaryota</taxon>
        <taxon>Viridiplantae</taxon>
        <taxon>Streptophyta</taxon>
        <taxon>Embryophyta</taxon>
        <taxon>Tracheophyta</taxon>
        <taxon>Spermatophyta</taxon>
        <taxon>Magnoliopsida</taxon>
        <taxon>Liliopsida</taxon>
        <taxon>Acoraceae</taxon>
        <taxon>Acorus</taxon>
    </lineage>
</organism>
<keyword evidence="3" id="KW-0238">DNA-binding</keyword>
<reference evidence="10" key="1">
    <citation type="journal article" date="2023" name="Nat. Commun.">
        <title>Diploid and tetraploid genomes of Acorus and the evolution of monocots.</title>
        <authorList>
            <person name="Ma L."/>
            <person name="Liu K.W."/>
            <person name="Li Z."/>
            <person name="Hsiao Y.Y."/>
            <person name="Qi Y."/>
            <person name="Fu T."/>
            <person name="Tang G.D."/>
            <person name="Zhang D."/>
            <person name="Sun W.H."/>
            <person name="Liu D.K."/>
            <person name="Li Y."/>
            <person name="Chen G.Z."/>
            <person name="Liu X.D."/>
            <person name="Liao X.Y."/>
            <person name="Jiang Y.T."/>
            <person name="Yu X."/>
            <person name="Hao Y."/>
            <person name="Huang J."/>
            <person name="Zhao X.W."/>
            <person name="Ke S."/>
            <person name="Chen Y.Y."/>
            <person name="Wu W.L."/>
            <person name="Hsu J.L."/>
            <person name="Lin Y.F."/>
            <person name="Huang M.D."/>
            <person name="Li C.Y."/>
            <person name="Huang L."/>
            <person name="Wang Z.W."/>
            <person name="Zhao X."/>
            <person name="Zhong W.Y."/>
            <person name="Peng D.H."/>
            <person name="Ahmad S."/>
            <person name="Lan S."/>
            <person name="Zhang J.S."/>
            <person name="Tsai W.C."/>
            <person name="Van de Peer Y."/>
            <person name="Liu Z.J."/>
        </authorList>
    </citation>
    <scope>NUCLEOTIDE SEQUENCE</scope>
    <source>
        <strain evidence="10">CP</strain>
    </source>
</reference>
<reference evidence="10" key="2">
    <citation type="submission" date="2023-06" db="EMBL/GenBank/DDBJ databases">
        <authorList>
            <person name="Ma L."/>
            <person name="Liu K.-W."/>
            <person name="Li Z."/>
            <person name="Hsiao Y.-Y."/>
            <person name="Qi Y."/>
            <person name="Fu T."/>
            <person name="Tang G."/>
            <person name="Zhang D."/>
            <person name="Sun W.-H."/>
            <person name="Liu D.-K."/>
            <person name="Li Y."/>
            <person name="Chen G.-Z."/>
            <person name="Liu X.-D."/>
            <person name="Liao X.-Y."/>
            <person name="Jiang Y.-T."/>
            <person name="Yu X."/>
            <person name="Hao Y."/>
            <person name="Huang J."/>
            <person name="Zhao X.-W."/>
            <person name="Ke S."/>
            <person name="Chen Y.-Y."/>
            <person name="Wu W.-L."/>
            <person name="Hsu J.-L."/>
            <person name="Lin Y.-F."/>
            <person name="Huang M.-D."/>
            <person name="Li C.-Y."/>
            <person name="Huang L."/>
            <person name="Wang Z.-W."/>
            <person name="Zhao X."/>
            <person name="Zhong W.-Y."/>
            <person name="Peng D.-H."/>
            <person name="Ahmad S."/>
            <person name="Lan S."/>
            <person name="Zhang J.-S."/>
            <person name="Tsai W.-C."/>
            <person name="Van De Peer Y."/>
            <person name="Liu Z.-J."/>
        </authorList>
    </citation>
    <scope>NUCLEOTIDE SEQUENCE</scope>
    <source>
        <strain evidence="10">CP</strain>
        <tissue evidence="10">Leaves</tissue>
    </source>
</reference>
<evidence type="ECO:0000259" key="9">
    <source>
        <dbReference type="PROSITE" id="PS51032"/>
    </source>
</evidence>
<keyword evidence="2" id="KW-0805">Transcription regulation</keyword>
<protein>
    <recommendedName>
        <fullName evidence="9">AP2/ERF domain-containing protein</fullName>
    </recommendedName>
</protein>
<dbReference type="PRINTS" id="PR00367">
    <property type="entry name" value="ETHRSPELEMNT"/>
</dbReference>
<evidence type="ECO:0000256" key="2">
    <source>
        <dbReference type="ARBA" id="ARBA00023015"/>
    </source>
</evidence>
<keyword evidence="11" id="KW-1185">Reference proteome</keyword>
<feature type="domain" description="AP2/ERF" evidence="9">
    <location>
        <begin position="26"/>
        <end position="83"/>
    </location>
</feature>
<dbReference type="PANTHER" id="PTHR31985:SF151">
    <property type="entry name" value="ETHYLENE-RESPONSIVE TRANSCRIPTION FACTOR ERF023"/>
    <property type="match status" value="1"/>
</dbReference>
<proteinExistence type="inferred from homology"/>
<dbReference type="Pfam" id="PF00847">
    <property type="entry name" value="AP2"/>
    <property type="match status" value="1"/>
</dbReference>
<dbReference type="Proteomes" id="UP001180020">
    <property type="component" value="Unassembled WGS sequence"/>
</dbReference>
<dbReference type="PANTHER" id="PTHR31985">
    <property type="entry name" value="ETHYLENE-RESPONSIVE TRANSCRIPTION FACTOR ERF042-RELATED"/>
    <property type="match status" value="1"/>
</dbReference>
<dbReference type="InterPro" id="IPR036955">
    <property type="entry name" value="AP2/ERF_dom_sf"/>
</dbReference>
<dbReference type="Gene3D" id="3.30.730.10">
    <property type="entry name" value="AP2/ERF domain"/>
    <property type="match status" value="1"/>
</dbReference>
<evidence type="ECO:0000256" key="5">
    <source>
        <dbReference type="ARBA" id="ARBA00023163"/>
    </source>
</evidence>
<keyword evidence="5" id="KW-0804">Transcription</keyword>
<dbReference type="CDD" id="cd00018">
    <property type="entry name" value="AP2"/>
    <property type="match status" value="1"/>
</dbReference>
<evidence type="ECO:0000256" key="3">
    <source>
        <dbReference type="ARBA" id="ARBA00023125"/>
    </source>
</evidence>
<evidence type="ECO:0000256" key="6">
    <source>
        <dbReference type="ARBA" id="ARBA00023242"/>
    </source>
</evidence>
<dbReference type="AlphaFoldDB" id="A0AAV9CCE4"/>
<dbReference type="SUPFAM" id="SSF54171">
    <property type="entry name" value="DNA-binding domain"/>
    <property type="match status" value="1"/>
</dbReference>
<feature type="region of interest" description="Disordered" evidence="8">
    <location>
        <begin position="1"/>
        <end position="22"/>
    </location>
</feature>
<dbReference type="GO" id="GO:0003677">
    <property type="term" value="F:DNA binding"/>
    <property type="evidence" value="ECO:0007669"/>
    <property type="project" value="UniProtKB-KW"/>
</dbReference>
<dbReference type="InterPro" id="IPR051032">
    <property type="entry name" value="AP2/ERF_TF_ERF_subfamily"/>
</dbReference>
<gene>
    <name evidence="10" type="ORF">QJS10_CPB20g01832</name>
</gene>
<evidence type="ECO:0000256" key="8">
    <source>
        <dbReference type="SAM" id="MobiDB-lite"/>
    </source>
</evidence>
<evidence type="ECO:0000256" key="4">
    <source>
        <dbReference type="ARBA" id="ARBA00023159"/>
    </source>
</evidence>